<dbReference type="AlphaFoldDB" id="A0A0C1EAN0"/>
<dbReference type="GO" id="GO:0016042">
    <property type="term" value="P:lipid catabolic process"/>
    <property type="evidence" value="ECO:0007669"/>
    <property type="project" value="UniProtKB-UniRule"/>
</dbReference>
<organism evidence="6 7">
    <name type="scientific">Parachlamydia acanthamoebae</name>
    <dbReference type="NCBI Taxonomy" id="83552"/>
    <lineage>
        <taxon>Bacteria</taxon>
        <taxon>Pseudomonadati</taxon>
        <taxon>Chlamydiota</taxon>
        <taxon>Chlamydiia</taxon>
        <taxon>Parachlamydiales</taxon>
        <taxon>Parachlamydiaceae</taxon>
        <taxon>Parachlamydia</taxon>
    </lineage>
</organism>
<evidence type="ECO:0000259" key="5">
    <source>
        <dbReference type="PROSITE" id="PS51635"/>
    </source>
</evidence>
<sequence length="331" mass="36219">MSFLSMISKALYRSSYLALIWIFILSSCASHHYIEPGNPHPPCVISLPEKIRVALVLGSGGVRGMAHVGVIEELKAAGIPIDLIVGCSAGSMVGALYADSPDIEKVKEVVWNVKTDSLLDLDLWHCRYGLSQGRSMKSTLSKHLAAKTFDDLKIPLIIVACDLFSGELVPIGSGDLVRAVQASCSIPLMFVPCQHKGRILIDGGVVNPVPAKVARDLGADLVIAVDLCELLPQTIPSNLFQVATRSAEIAFIWQNEICTHHADIIIRPKTSGMGTFNDKMKLQIYEAGRRATREQIPLIKELLRGIDLSSRNDQKRVVTLHCYLPQISLDY</sequence>
<feature type="short sequence motif" description="DGA/G" evidence="4">
    <location>
        <begin position="202"/>
        <end position="204"/>
    </location>
</feature>
<dbReference type="InterPro" id="IPR050301">
    <property type="entry name" value="NTE"/>
</dbReference>
<evidence type="ECO:0000256" key="4">
    <source>
        <dbReference type="PROSITE-ProRule" id="PRU01161"/>
    </source>
</evidence>
<name>A0A0C1EAN0_9BACT</name>
<feature type="active site" description="Nucleophile" evidence="4">
    <location>
        <position position="88"/>
    </location>
</feature>
<feature type="active site" description="Proton acceptor" evidence="4">
    <location>
        <position position="202"/>
    </location>
</feature>
<evidence type="ECO:0000313" key="7">
    <source>
        <dbReference type="Proteomes" id="UP000031307"/>
    </source>
</evidence>
<dbReference type="PANTHER" id="PTHR14226">
    <property type="entry name" value="NEUROPATHY TARGET ESTERASE/SWISS CHEESE D.MELANOGASTER"/>
    <property type="match status" value="1"/>
</dbReference>
<dbReference type="Gene3D" id="3.40.1090.10">
    <property type="entry name" value="Cytosolic phospholipase A2 catalytic domain"/>
    <property type="match status" value="1"/>
</dbReference>
<proteinExistence type="predicted"/>
<dbReference type="GO" id="GO:0016787">
    <property type="term" value="F:hydrolase activity"/>
    <property type="evidence" value="ECO:0007669"/>
    <property type="project" value="UniProtKB-UniRule"/>
</dbReference>
<protein>
    <submittedName>
        <fullName evidence="6">Putative NTE family protein YlbK</fullName>
    </submittedName>
</protein>
<accession>A0A0C1EAN0</accession>
<feature type="domain" description="PNPLA" evidence="5">
    <location>
        <begin position="55"/>
        <end position="215"/>
    </location>
</feature>
<dbReference type="EMBL" id="JSAM01000090">
    <property type="protein sequence ID" value="KIA77108.1"/>
    <property type="molecule type" value="Genomic_DNA"/>
</dbReference>
<dbReference type="SUPFAM" id="SSF52151">
    <property type="entry name" value="FabD/lysophospholipase-like"/>
    <property type="match status" value="1"/>
</dbReference>
<dbReference type="PANTHER" id="PTHR14226:SF29">
    <property type="entry name" value="NEUROPATHY TARGET ESTERASE SWS"/>
    <property type="match status" value="1"/>
</dbReference>
<evidence type="ECO:0000256" key="3">
    <source>
        <dbReference type="ARBA" id="ARBA00023098"/>
    </source>
</evidence>
<keyword evidence="2 4" id="KW-0442">Lipid degradation</keyword>
<evidence type="ECO:0000313" key="6">
    <source>
        <dbReference type="EMBL" id="KIA77108.1"/>
    </source>
</evidence>
<comment type="caution">
    <text evidence="4">Lacks conserved residue(s) required for the propagation of feature annotation.</text>
</comment>
<evidence type="ECO:0000256" key="1">
    <source>
        <dbReference type="ARBA" id="ARBA00022801"/>
    </source>
</evidence>
<keyword evidence="3 4" id="KW-0443">Lipid metabolism</keyword>
<evidence type="ECO:0000256" key="2">
    <source>
        <dbReference type="ARBA" id="ARBA00022963"/>
    </source>
</evidence>
<reference evidence="6 7" key="1">
    <citation type="journal article" date="2014" name="Mol. Biol. Evol.">
        <title>Massive expansion of Ubiquitination-related gene families within the Chlamydiae.</title>
        <authorList>
            <person name="Domman D."/>
            <person name="Collingro A."/>
            <person name="Lagkouvardos I."/>
            <person name="Gehre L."/>
            <person name="Weinmaier T."/>
            <person name="Rattei T."/>
            <person name="Subtil A."/>
            <person name="Horn M."/>
        </authorList>
    </citation>
    <scope>NUCLEOTIDE SEQUENCE [LARGE SCALE GENOMIC DNA]</scope>
    <source>
        <strain evidence="6 7">OEW1</strain>
    </source>
</reference>
<gene>
    <name evidence="6" type="primary">ylbK</name>
    <name evidence="6" type="ORF">DB43_GU00010</name>
</gene>
<dbReference type="PATRIC" id="fig|83552.4.peg.1699"/>
<dbReference type="CDD" id="cd07205">
    <property type="entry name" value="Pat_PNPLA6_PNPLA7_NTE1_like"/>
    <property type="match status" value="1"/>
</dbReference>
<dbReference type="Pfam" id="PF01734">
    <property type="entry name" value="Patatin"/>
    <property type="match status" value="1"/>
</dbReference>
<keyword evidence="1 4" id="KW-0378">Hydrolase</keyword>
<feature type="short sequence motif" description="GXSXG" evidence="4">
    <location>
        <begin position="86"/>
        <end position="90"/>
    </location>
</feature>
<dbReference type="Proteomes" id="UP000031307">
    <property type="component" value="Unassembled WGS sequence"/>
</dbReference>
<dbReference type="PROSITE" id="PS51635">
    <property type="entry name" value="PNPLA"/>
    <property type="match status" value="1"/>
</dbReference>
<dbReference type="InterPro" id="IPR002641">
    <property type="entry name" value="PNPLA_dom"/>
</dbReference>
<comment type="caution">
    <text evidence="6">The sequence shown here is derived from an EMBL/GenBank/DDBJ whole genome shotgun (WGS) entry which is preliminary data.</text>
</comment>
<dbReference type="InterPro" id="IPR016035">
    <property type="entry name" value="Acyl_Trfase/lysoPLipase"/>
</dbReference>